<dbReference type="Pfam" id="PF00990">
    <property type="entry name" value="GGDEF"/>
    <property type="match status" value="1"/>
</dbReference>
<dbReference type="SMART" id="SM00052">
    <property type="entry name" value="EAL"/>
    <property type="match status" value="1"/>
</dbReference>
<keyword evidence="1" id="KW-0812">Transmembrane</keyword>
<keyword evidence="5" id="KW-1185">Reference proteome</keyword>
<dbReference type="Gene3D" id="3.30.70.270">
    <property type="match status" value="1"/>
</dbReference>
<dbReference type="Gene3D" id="3.20.20.450">
    <property type="entry name" value="EAL domain"/>
    <property type="match status" value="1"/>
</dbReference>
<dbReference type="OrthoDB" id="7057390at2"/>
<evidence type="ECO:0000313" key="5">
    <source>
        <dbReference type="Proteomes" id="UP000322876"/>
    </source>
</evidence>
<name>A0A5A8F5I1_9BACT</name>
<dbReference type="AlphaFoldDB" id="A0A5A8F5I1"/>
<dbReference type="InterPro" id="IPR050706">
    <property type="entry name" value="Cyclic-di-GMP_PDE-like"/>
</dbReference>
<dbReference type="CDD" id="cd01949">
    <property type="entry name" value="GGDEF"/>
    <property type="match status" value="1"/>
</dbReference>
<dbReference type="InterPro" id="IPR029787">
    <property type="entry name" value="Nucleotide_cyclase"/>
</dbReference>
<sequence length="679" mass="79281">MKRNLSIYLIIIFGSLLALFSGYLIINSESDYRKYLSIVSHVEMLGRLENELNRKILECSFLLYYNYDEVIDVYDRLLKHADELFDDLNQPESNYYKKSKELVSAYEELLIKKNKDLHKFIRYNSTIKNSLVYIPTLILKHTESSQVNGYHYLQMFTNIVSTLLLIRNNLDLEMLDILEENIKFIKSHEPDSELDKLIHDKILRHLEVFSKYYPSYVMLLNRLTDTRSLSLLKQMKTVYQKENQYTFKKLLLLAILFSAGIIMAISFIVYYIVRLKKAATIDHLTGLYNRNRLIHELDYSKHHMLFIVNIDDFKHINNFYGVRIGDEFLKVFGKKLKELVKDYCRAKVYRLGSDDFGVLVRKENVDNPEKFANYLVNKIENNEFKIDQWDISVSVSIGISMEEPLLEKADIALKYVKRDSRLKYAVYKEVLNFEKDVEINMKILKALKIALESDKIVPYYQPIVDNKTGVISKYECLVRMFDEKGEMISPGIFLEVAKKGKLYGELTKRVVEKAFSYFKDKPCEFSVNISVDDIIDFSTKSFIIDKLKKYPEIAKKVTFEILESEGIENFDIVSEFIKDVKQYGASIAIDDFGSGYSNFSYLLQLNVDYIKIDGSLIKNIHIDENSELVVRTIVSFAKKLNIKTVAEYVHNEEVHKKVIELGIDYSQGFFIGKPLASCY</sequence>
<dbReference type="Pfam" id="PF19443">
    <property type="entry name" value="DAHL"/>
    <property type="match status" value="1"/>
</dbReference>
<dbReference type="EMBL" id="VFJB01000001">
    <property type="protein sequence ID" value="KAA0259386.1"/>
    <property type="molecule type" value="Genomic_DNA"/>
</dbReference>
<dbReference type="PROSITE" id="PS50887">
    <property type="entry name" value="GGDEF"/>
    <property type="match status" value="1"/>
</dbReference>
<feature type="domain" description="GGDEF" evidence="3">
    <location>
        <begin position="301"/>
        <end position="429"/>
    </location>
</feature>
<dbReference type="InterPro" id="IPR035919">
    <property type="entry name" value="EAL_sf"/>
</dbReference>
<evidence type="ECO:0000259" key="2">
    <source>
        <dbReference type="PROSITE" id="PS50883"/>
    </source>
</evidence>
<evidence type="ECO:0000259" key="3">
    <source>
        <dbReference type="PROSITE" id="PS50887"/>
    </source>
</evidence>
<dbReference type="SUPFAM" id="SSF55073">
    <property type="entry name" value="Nucleotide cyclase"/>
    <property type="match status" value="1"/>
</dbReference>
<evidence type="ECO:0000256" key="1">
    <source>
        <dbReference type="SAM" id="Phobius"/>
    </source>
</evidence>
<dbReference type="Proteomes" id="UP000322876">
    <property type="component" value="Unassembled WGS sequence"/>
</dbReference>
<reference evidence="4 5" key="1">
    <citation type="submission" date="2019-06" db="EMBL/GenBank/DDBJ databases">
        <title>Genomic insights into carbon and energy metabolism of Deferribacter autotrophicus revealed new metabolic traits in the phylum Deferribacteres.</title>
        <authorList>
            <person name="Slobodkin A.I."/>
            <person name="Slobodkina G.B."/>
            <person name="Allioux M."/>
            <person name="Alain K."/>
            <person name="Jebbar M."/>
            <person name="Shadrin V."/>
            <person name="Kublanov I.V."/>
            <person name="Toshchakov S.V."/>
            <person name="Bonch-Osmolovskaya E.A."/>
        </authorList>
    </citation>
    <scope>NUCLEOTIDE SEQUENCE [LARGE SCALE GENOMIC DNA]</scope>
    <source>
        <strain evidence="4 5">SL50</strain>
    </source>
</reference>
<keyword evidence="1" id="KW-0472">Membrane</keyword>
<dbReference type="SUPFAM" id="SSF141868">
    <property type="entry name" value="EAL domain-like"/>
    <property type="match status" value="1"/>
</dbReference>
<dbReference type="InterPro" id="IPR045812">
    <property type="entry name" value="DAHL"/>
</dbReference>
<dbReference type="InterPro" id="IPR000160">
    <property type="entry name" value="GGDEF_dom"/>
</dbReference>
<dbReference type="PANTHER" id="PTHR33121:SF71">
    <property type="entry name" value="OXYGEN SENSOR PROTEIN DOSP"/>
    <property type="match status" value="1"/>
</dbReference>
<gene>
    <name evidence="4" type="ORF">FHQ18_00475</name>
</gene>
<protein>
    <submittedName>
        <fullName evidence="4">EAL domain-containing protein</fullName>
    </submittedName>
</protein>
<dbReference type="PROSITE" id="PS50883">
    <property type="entry name" value="EAL"/>
    <property type="match status" value="1"/>
</dbReference>
<dbReference type="CDD" id="cd01948">
    <property type="entry name" value="EAL"/>
    <property type="match status" value="1"/>
</dbReference>
<dbReference type="NCBIfam" id="TIGR00254">
    <property type="entry name" value="GGDEF"/>
    <property type="match status" value="1"/>
</dbReference>
<keyword evidence="1" id="KW-1133">Transmembrane helix</keyword>
<dbReference type="GO" id="GO:0071111">
    <property type="term" value="F:cyclic-guanylate-specific phosphodiesterase activity"/>
    <property type="evidence" value="ECO:0007669"/>
    <property type="project" value="InterPro"/>
</dbReference>
<proteinExistence type="predicted"/>
<feature type="domain" description="EAL" evidence="2">
    <location>
        <begin position="440"/>
        <end position="679"/>
    </location>
</feature>
<dbReference type="SMART" id="SM00267">
    <property type="entry name" value="GGDEF"/>
    <property type="match status" value="1"/>
</dbReference>
<dbReference type="InterPro" id="IPR043128">
    <property type="entry name" value="Rev_trsase/Diguanyl_cyclase"/>
</dbReference>
<evidence type="ECO:0000313" key="4">
    <source>
        <dbReference type="EMBL" id="KAA0259386.1"/>
    </source>
</evidence>
<comment type="caution">
    <text evidence="4">The sequence shown here is derived from an EMBL/GenBank/DDBJ whole genome shotgun (WGS) entry which is preliminary data.</text>
</comment>
<accession>A0A5A8F5I1</accession>
<feature type="transmembrane region" description="Helical" evidence="1">
    <location>
        <begin position="250"/>
        <end position="273"/>
    </location>
</feature>
<dbReference type="InterPro" id="IPR001633">
    <property type="entry name" value="EAL_dom"/>
</dbReference>
<dbReference type="PANTHER" id="PTHR33121">
    <property type="entry name" value="CYCLIC DI-GMP PHOSPHODIESTERASE PDEF"/>
    <property type="match status" value="1"/>
</dbReference>
<dbReference type="RefSeq" id="WP_149265207.1">
    <property type="nucleotide sequence ID" value="NZ_VFJB01000001.1"/>
</dbReference>
<dbReference type="Pfam" id="PF00563">
    <property type="entry name" value="EAL"/>
    <property type="match status" value="1"/>
</dbReference>
<organism evidence="4 5">
    <name type="scientific">Deferribacter autotrophicus</name>
    <dbReference type="NCBI Taxonomy" id="500465"/>
    <lineage>
        <taxon>Bacteria</taxon>
        <taxon>Pseudomonadati</taxon>
        <taxon>Deferribacterota</taxon>
        <taxon>Deferribacteres</taxon>
        <taxon>Deferribacterales</taxon>
        <taxon>Deferribacteraceae</taxon>
        <taxon>Deferribacter</taxon>
    </lineage>
</organism>
<feature type="transmembrane region" description="Helical" evidence="1">
    <location>
        <begin position="6"/>
        <end position="26"/>
    </location>
</feature>